<reference evidence="3" key="1">
    <citation type="submission" date="2022-06" db="EMBL/GenBank/DDBJ databases">
        <title>Genomic Encyclopedia of Archaeal and Bacterial Type Strains, Phase II (KMG-II): from individual species to whole genera.</title>
        <authorList>
            <person name="Goeker M."/>
        </authorList>
    </citation>
    <scope>NUCLEOTIDE SEQUENCE</scope>
    <source>
        <strain evidence="3">DSM 43935</strain>
    </source>
</reference>
<feature type="region of interest" description="Disordered" evidence="1">
    <location>
        <begin position="302"/>
        <end position="365"/>
    </location>
</feature>
<gene>
    <name evidence="3" type="ORF">LX83_001219</name>
</gene>
<evidence type="ECO:0000256" key="1">
    <source>
        <dbReference type="SAM" id="MobiDB-lite"/>
    </source>
</evidence>
<keyword evidence="4" id="KW-1185">Reference proteome</keyword>
<evidence type="ECO:0000313" key="4">
    <source>
        <dbReference type="Proteomes" id="UP001206128"/>
    </source>
</evidence>
<sequence length="365" mass="37842">MEEMANSGDRVRTARRTRGIRLVMAGASAGAFALLASSTLVSWPVSGSGLALSSTTTSTAHPDEQAAAGDCLNWTRPDGSDMVRVSCDESHLFEVTGTADISAGYGPDAKFPDQTLWQKIAQDACTDTSLSYLSGKFDPNGKFSVSSLKLSQERWRAGNRTLRCGLQSPGVTGKLLPVTGSARDDQSDVYEPGTCLGIDNGTVSDPVDCAQEHSWEIVGIIDLSPQFPTGDYPPNGRQDDVLYGLCETLTKDYTGGRDLKAAGLSFTWDNRTEESWAAGSHRVNCKVGALLEDKSGLAPWTGSVRAARSDPTGAPMHSGENAPQDGQSTSGTADGGADTGSATGDTGAGETGAGDTGTGDTDGGG</sequence>
<organism evidence="3 4">
    <name type="scientific">Goodfellowiella coeruleoviolacea</name>
    <dbReference type="NCBI Taxonomy" id="334858"/>
    <lineage>
        <taxon>Bacteria</taxon>
        <taxon>Bacillati</taxon>
        <taxon>Actinomycetota</taxon>
        <taxon>Actinomycetes</taxon>
        <taxon>Pseudonocardiales</taxon>
        <taxon>Pseudonocardiaceae</taxon>
        <taxon>Goodfellowiella</taxon>
    </lineage>
</organism>
<dbReference type="Proteomes" id="UP001206128">
    <property type="component" value="Unassembled WGS sequence"/>
</dbReference>
<dbReference type="Pfam" id="PF13845">
    <property type="entry name" value="Septum_form"/>
    <property type="match status" value="1"/>
</dbReference>
<dbReference type="EMBL" id="JAMTCK010000003">
    <property type="protein sequence ID" value="MCP2164379.1"/>
    <property type="molecule type" value="Genomic_DNA"/>
</dbReference>
<protein>
    <submittedName>
        <fullName evidence="3">Septum formation</fullName>
    </submittedName>
</protein>
<dbReference type="AlphaFoldDB" id="A0AAE3GBK5"/>
<name>A0AAE3GBK5_9PSEU</name>
<feature type="domain" description="Septum formation-related" evidence="2">
    <location>
        <begin position="68"/>
        <end position="285"/>
    </location>
</feature>
<dbReference type="InterPro" id="IPR026004">
    <property type="entry name" value="Septum_form"/>
</dbReference>
<proteinExistence type="predicted"/>
<evidence type="ECO:0000313" key="3">
    <source>
        <dbReference type="EMBL" id="MCP2164379.1"/>
    </source>
</evidence>
<accession>A0AAE3GBK5</accession>
<comment type="caution">
    <text evidence="3">The sequence shown here is derived from an EMBL/GenBank/DDBJ whole genome shotgun (WGS) entry which is preliminary data.</text>
</comment>
<feature type="compositionally biased region" description="Gly residues" evidence="1">
    <location>
        <begin position="346"/>
        <end position="365"/>
    </location>
</feature>
<evidence type="ECO:0000259" key="2">
    <source>
        <dbReference type="Pfam" id="PF13845"/>
    </source>
</evidence>